<name>A0A7S4R8Y0_9STRA</name>
<feature type="region of interest" description="Disordered" evidence="1">
    <location>
        <begin position="28"/>
        <end position="54"/>
    </location>
</feature>
<organism evidence="2">
    <name type="scientific">Ditylum brightwellii</name>
    <dbReference type="NCBI Taxonomy" id="49249"/>
    <lineage>
        <taxon>Eukaryota</taxon>
        <taxon>Sar</taxon>
        <taxon>Stramenopiles</taxon>
        <taxon>Ochrophyta</taxon>
        <taxon>Bacillariophyta</taxon>
        <taxon>Mediophyceae</taxon>
        <taxon>Lithodesmiophycidae</taxon>
        <taxon>Lithodesmiales</taxon>
        <taxon>Lithodesmiaceae</taxon>
        <taxon>Ditylum</taxon>
    </lineage>
</organism>
<dbReference type="AlphaFoldDB" id="A0A7S4R8Y0"/>
<reference evidence="2" key="1">
    <citation type="submission" date="2021-01" db="EMBL/GenBank/DDBJ databases">
        <authorList>
            <person name="Corre E."/>
            <person name="Pelletier E."/>
            <person name="Niang G."/>
            <person name="Scheremetjew M."/>
            <person name="Finn R."/>
            <person name="Kale V."/>
            <person name="Holt S."/>
            <person name="Cochrane G."/>
            <person name="Meng A."/>
            <person name="Brown T."/>
            <person name="Cohen L."/>
        </authorList>
    </citation>
    <scope>NUCLEOTIDE SEQUENCE</scope>
    <source>
        <strain evidence="2">GSO104</strain>
    </source>
</reference>
<proteinExistence type="predicted"/>
<accession>A0A7S4R8Y0</accession>
<evidence type="ECO:0000313" key="2">
    <source>
        <dbReference type="EMBL" id="CAE4604638.1"/>
    </source>
</evidence>
<sequence>MKSGKKSRMKPIHVLKLSEIGFAFEVMPNKKNRKSETKQDNLQPPNDTKKPDDGCLDSSGHAVLTLNGFASFVMTGCRRASSLALSLSTLAGCASSSALNGTTCNQKAFSFLCWHLQHTTSKGRLSEIHVLVLVNIVCRENVRLYGREDAD</sequence>
<protein>
    <submittedName>
        <fullName evidence="2">Uncharacterized protein</fullName>
    </submittedName>
</protein>
<dbReference type="EMBL" id="HBNS01016957">
    <property type="protein sequence ID" value="CAE4604638.1"/>
    <property type="molecule type" value="Transcribed_RNA"/>
</dbReference>
<gene>
    <name evidence="2" type="ORF">DBRI00130_LOCUS13556</name>
</gene>
<evidence type="ECO:0000256" key="1">
    <source>
        <dbReference type="SAM" id="MobiDB-lite"/>
    </source>
</evidence>